<sequence>MRLSNLIASASLLSAAALAAPANHEHKDKRAVVTTTVQRQTTVVVNGAATPTQVAALQEDAVVNSAAPAVAATTSTAAAVADTTSESNALATEAAASPASSSSATSATSATSAQASSTGSSSEDVSDFASGVRGITYTPYESSGSCKTADEVASDLAQLTDFPVLRLYGTDCNQVENVFKAKASNQKVFLGVYYVDQIQDSVDAIKSAVESYGSWDDVTTVSIGNELVNGNQATPAQVGQYIDTGRAALKSAGYTGPVVSVDTFIAVINNPELCDYSDYMAVNAHAYFDQNTVAQDSGKWVLEQIQRVWTACDGKKDVIITESGWPSKGETYGVAVPSKENQKDAVSAITSSCGADTFLFTAFNDYWKADGAYGVEKYWGVLSNE</sequence>
<evidence type="ECO:0000256" key="11">
    <source>
        <dbReference type="ARBA" id="ARBA00056660"/>
    </source>
</evidence>
<evidence type="ECO:0000256" key="10">
    <source>
        <dbReference type="ARBA" id="ARBA00023316"/>
    </source>
</evidence>
<dbReference type="Gene3D" id="3.20.20.80">
    <property type="entry name" value="Glycosidases"/>
    <property type="match status" value="1"/>
</dbReference>
<dbReference type="GO" id="GO:0005576">
    <property type="term" value="C:extracellular region"/>
    <property type="evidence" value="ECO:0007669"/>
    <property type="project" value="UniProtKB-ARBA"/>
</dbReference>
<dbReference type="Pfam" id="PF00332">
    <property type="entry name" value="Glyco_hydro_17"/>
    <property type="match status" value="1"/>
</dbReference>
<comment type="similarity">
    <text evidence="2 12">Belongs to the glycosyl hydrolase 17 family.</text>
</comment>
<evidence type="ECO:0000256" key="14">
    <source>
        <dbReference type="SAM" id="SignalP"/>
    </source>
</evidence>
<keyword evidence="10" id="KW-0961">Cell wall biogenesis/degradation</keyword>
<comment type="subcellular location">
    <subcellularLocation>
        <location evidence="1">Secreted</location>
        <location evidence="1">Cell wall</location>
    </subcellularLocation>
</comment>
<feature type="chain" id="PRO_5003812631" evidence="14">
    <location>
        <begin position="20"/>
        <end position="385"/>
    </location>
</feature>
<accession>J8PNE9</accession>
<dbReference type="SUPFAM" id="SSF51445">
    <property type="entry name" value="(Trans)glycosidases"/>
    <property type="match status" value="1"/>
</dbReference>
<evidence type="ECO:0000256" key="1">
    <source>
        <dbReference type="ARBA" id="ARBA00004191"/>
    </source>
</evidence>
<dbReference type="HOGENOM" id="CLU_027285_1_0_1"/>
<dbReference type="PANTHER" id="PTHR16631">
    <property type="entry name" value="GLUCAN 1,3-BETA-GLUCOSIDASE"/>
    <property type="match status" value="1"/>
</dbReference>
<evidence type="ECO:0000256" key="9">
    <source>
        <dbReference type="ARBA" id="ARBA00023295"/>
    </source>
</evidence>
<comment type="function">
    <text evidence="11">Glucanases possibly play a role in cell expansion during growth, in cell-cell fusion during mating, and in spore release during sporulation.</text>
</comment>
<dbReference type="OrthoDB" id="941679at2759"/>
<dbReference type="InterPro" id="IPR050732">
    <property type="entry name" value="Beta-glucan_modifiers"/>
</dbReference>
<evidence type="ECO:0000313" key="16">
    <source>
        <dbReference type="Proteomes" id="UP000006968"/>
    </source>
</evidence>
<dbReference type="GO" id="GO:0009277">
    <property type="term" value="C:fungal-type cell wall"/>
    <property type="evidence" value="ECO:0007669"/>
    <property type="project" value="TreeGrafter"/>
</dbReference>
<dbReference type="AlphaFoldDB" id="J8PNE9"/>
<dbReference type="GO" id="GO:0042973">
    <property type="term" value="F:glucan endo-1,3-beta-D-glucosidase activity"/>
    <property type="evidence" value="ECO:0007669"/>
    <property type="project" value="TreeGrafter"/>
</dbReference>
<gene>
    <name evidence="15" type="ORF">SU7_1372</name>
</gene>
<organism evidence="15 16">
    <name type="scientific">Saccharomyces arboricola (strain H-6 / AS 2.3317 / CBS 10644)</name>
    <name type="common">Yeast</name>
    <dbReference type="NCBI Taxonomy" id="1160507"/>
    <lineage>
        <taxon>Eukaryota</taxon>
        <taxon>Fungi</taxon>
        <taxon>Dikarya</taxon>
        <taxon>Ascomycota</taxon>
        <taxon>Saccharomycotina</taxon>
        <taxon>Saccharomycetes</taxon>
        <taxon>Saccharomycetales</taxon>
        <taxon>Saccharomycetaceae</taxon>
        <taxon>Saccharomyces</taxon>
    </lineage>
</organism>
<name>J8PNE9_SACAR</name>
<dbReference type="GO" id="GO:0005975">
    <property type="term" value="P:carbohydrate metabolic process"/>
    <property type="evidence" value="ECO:0007669"/>
    <property type="project" value="InterPro"/>
</dbReference>
<keyword evidence="16" id="KW-1185">Reference proteome</keyword>
<proteinExistence type="inferred from homology"/>
<keyword evidence="7 13" id="KW-0378">Hydrolase</keyword>
<dbReference type="PROSITE" id="PS00587">
    <property type="entry name" value="GLYCOSYL_HYDROL_F17"/>
    <property type="match status" value="1"/>
</dbReference>
<dbReference type="GO" id="GO:0009986">
    <property type="term" value="C:cell surface"/>
    <property type="evidence" value="ECO:0007669"/>
    <property type="project" value="TreeGrafter"/>
</dbReference>
<dbReference type="FunFam" id="3.20.20.80:FF:000111">
    <property type="entry name" value="Soluble cell wall protein"/>
    <property type="match status" value="1"/>
</dbReference>
<dbReference type="InterPro" id="IPR017853">
    <property type="entry name" value="GH"/>
</dbReference>
<evidence type="ECO:0000256" key="4">
    <source>
        <dbReference type="ARBA" id="ARBA00022525"/>
    </source>
</evidence>
<keyword evidence="8" id="KW-0325">Glycoprotein</keyword>
<evidence type="ECO:0000256" key="3">
    <source>
        <dbReference type="ARBA" id="ARBA00022512"/>
    </source>
</evidence>
<evidence type="ECO:0000256" key="7">
    <source>
        <dbReference type="ARBA" id="ARBA00022801"/>
    </source>
</evidence>
<dbReference type="Proteomes" id="UP000006968">
    <property type="component" value="Chromosome VII"/>
</dbReference>
<dbReference type="GO" id="GO:0000747">
    <property type="term" value="P:conjugation with cellular fusion"/>
    <property type="evidence" value="ECO:0007669"/>
    <property type="project" value="UniProtKB-ARBA"/>
</dbReference>
<dbReference type="InterPro" id="IPR000490">
    <property type="entry name" value="Glyco_hydro_17"/>
</dbReference>
<comment type="caution">
    <text evidence="15">The sequence shown here is derived from an EMBL/GenBank/DDBJ whole genome shotgun (WGS) entry which is preliminary data.</text>
</comment>
<dbReference type="GO" id="GO:0071555">
    <property type="term" value="P:cell wall organization"/>
    <property type="evidence" value="ECO:0007669"/>
    <property type="project" value="UniProtKB-KW"/>
</dbReference>
<keyword evidence="9 13" id="KW-0326">Glycosidase</keyword>
<protein>
    <submittedName>
        <fullName evidence="15">Scw4p</fullName>
    </submittedName>
</protein>
<dbReference type="PANTHER" id="PTHR16631:SF14">
    <property type="entry name" value="FAMILY 17 GLUCOSIDASE SCW10-RELATED"/>
    <property type="match status" value="1"/>
</dbReference>
<evidence type="ECO:0000256" key="5">
    <source>
        <dbReference type="ARBA" id="ARBA00022685"/>
    </source>
</evidence>
<keyword evidence="5" id="KW-0165">Cleavage on pair of basic residues</keyword>
<evidence type="ECO:0000256" key="8">
    <source>
        <dbReference type="ARBA" id="ARBA00023180"/>
    </source>
</evidence>
<feature type="signal peptide" evidence="14">
    <location>
        <begin position="1"/>
        <end position="19"/>
    </location>
</feature>
<keyword evidence="4" id="KW-0964">Secreted</keyword>
<evidence type="ECO:0000256" key="6">
    <source>
        <dbReference type="ARBA" id="ARBA00022729"/>
    </source>
</evidence>
<dbReference type="EMBL" id="ALIE01000089">
    <property type="protein sequence ID" value="EJS43615.1"/>
    <property type="molecule type" value="Genomic_DNA"/>
</dbReference>
<evidence type="ECO:0000256" key="12">
    <source>
        <dbReference type="RuleBase" id="RU004335"/>
    </source>
</evidence>
<keyword evidence="6 14" id="KW-0732">Signal</keyword>
<evidence type="ECO:0000313" key="15">
    <source>
        <dbReference type="EMBL" id="EJS43615.1"/>
    </source>
</evidence>
<evidence type="ECO:0000256" key="13">
    <source>
        <dbReference type="RuleBase" id="RU004336"/>
    </source>
</evidence>
<keyword evidence="3" id="KW-0134">Cell wall</keyword>
<reference evidence="15 16" key="1">
    <citation type="journal article" date="2013" name="BMC Genomics">
        <title>High quality de novo sequencing and assembly of the Saccharomyces arboricolus genome.</title>
        <authorList>
            <person name="Liti G."/>
            <person name="Nguyen Ba A.N."/>
            <person name="Blythe M."/>
            <person name="Mueller C.A."/>
            <person name="Bergstroem A."/>
            <person name="Cubillos F.A."/>
            <person name="Dafhnis-Calas F."/>
            <person name="Khoshraftar S."/>
            <person name="Malla S."/>
            <person name="Mehta N."/>
            <person name="Siow C.C."/>
            <person name="Warringer J."/>
            <person name="Moses A.M."/>
            <person name="Louis E.J."/>
            <person name="Nieduszynski C.A."/>
        </authorList>
    </citation>
    <scope>NUCLEOTIDE SEQUENCE [LARGE SCALE GENOMIC DNA]</scope>
    <source>
        <strain evidence="16">H-6 / AS 2.3317 / CBS 10644</strain>
    </source>
</reference>
<evidence type="ECO:0000256" key="2">
    <source>
        <dbReference type="ARBA" id="ARBA00008773"/>
    </source>
</evidence>